<evidence type="ECO:0008006" key="4">
    <source>
        <dbReference type="Google" id="ProtNLM"/>
    </source>
</evidence>
<organism evidence="2 3">
    <name type="scientific">Coleophoma crateriformis</name>
    <dbReference type="NCBI Taxonomy" id="565419"/>
    <lineage>
        <taxon>Eukaryota</taxon>
        <taxon>Fungi</taxon>
        <taxon>Dikarya</taxon>
        <taxon>Ascomycota</taxon>
        <taxon>Pezizomycotina</taxon>
        <taxon>Leotiomycetes</taxon>
        <taxon>Helotiales</taxon>
        <taxon>Dermateaceae</taxon>
        <taxon>Coleophoma</taxon>
    </lineage>
</organism>
<evidence type="ECO:0000256" key="1">
    <source>
        <dbReference type="SAM" id="MobiDB-lite"/>
    </source>
</evidence>
<dbReference type="EMBL" id="PDLN01000019">
    <property type="protein sequence ID" value="RDW60071.1"/>
    <property type="molecule type" value="Genomic_DNA"/>
</dbReference>
<reference evidence="2 3" key="1">
    <citation type="journal article" date="2018" name="IMA Fungus">
        <title>IMA Genome-F 9: Draft genome sequence of Annulohypoxylon stygium, Aspergillus mulundensis, Berkeleyomyces basicola (syn. Thielaviopsis basicola), Ceratocystis smalleyi, two Cercospora beticola strains, Coleophoma cylindrospora, Fusarium fracticaudum, Phialophora cf. hyalina, and Morchella septimelata.</title>
        <authorList>
            <person name="Wingfield B.D."/>
            <person name="Bills G.F."/>
            <person name="Dong Y."/>
            <person name="Huang W."/>
            <person name="Nel W.J."/>
            <person name="Swalarsk-Parry B.S."/>
            <person name="Vaghefi N."/>
            <person name="Wilken P.M."/>
            <person name="An Z."/>
            <person name="de Beer Z.W."/>
            <person name="De Vos L."/>
            <person name="Chen L."/>
            <person name="Duong T.A."/>
            <person name="Gao Y."/>
            <person name="Hammerbacher A."/>
            <person name="Kikkert J.R."/>
            <person name="Li Y."/>
            <person name="Li H."/>
            <person name="Li K."/>
            <person name="Li Q."/>
            <person name="Liu X."/>
            <person name="Ma X."/>
            <person name="Naidoo K."/>
            <person name="Pethybridge S.J."/>
            <person name="Sun J."/>
            <person name="Steenkamp E.T."/>
            <person name="van der Nest M.A."/>
            <person name="van Wyk S."/>
            <person name="Wingfield M.J."/>
            <person name="Xiong C."/>
            <person name="Yue Q."/>
            <person name="Zhang X."/>
        </authorList>
    </citation>
    <scope>NUCLEOTIDE SEQUENCE [LARGE SCALE GENOMIC DNA]</scope>
    <source>
        <strain evidence="2 3">BP5796</strain>
    </source>
</reference>
<dbReference type="InterPro" id="IPR036322">
    <property type="entry name" value="WD40_repeat_dom_sf"/>
</dbReference>
<gene>
    <name evidence="2" type="ORF">BP5796_11677</name>
</gene>
<evidence type="ECO:0000313" key="2">
    <source>
        <dbReference type="EMBL" id="RDW60071.1"/>
    </source>
</evidence>
<dbReference type="InterPro" id="IPR015943">
    <property type="entry name" value="WD40/YVTN_repeat-like_dom_sf"/>
</dbReference>
<feature type="region of interest" description="Disordered" evidence="1">
    <location>
        <begin position="141"/>
        <end position="160"/>
    </location>
</feature>
<proteinExistence type="predicted"/>
<dbReference type="SUPFAM" id="SSF50978">
    <property type="entry name" value="WD40 repeat-like"/>
    <property type="match status" value="1"/>
</dbReference>
<comment type="caution">
    <text evidence="2">The sequence shown here is derived from an EMBL/GenBank/DDBJ whole genome shotgun (WGS) entry which is preliminary data.</text>
</comment>
<dbReference type="AlphaFoldDB" id="A0A3D8QEE0"/>
<dbReference type="Gene3D" id="2.130.10.10">
    <property type="entry name" value="YVTN repeat-like/Quinoprotein amine dehydrogenase"/>
    <property type="match status" value="1"/>
</dbReference>
<evidence type="ECO:0000313" key="3">
    <source>
        <dbReference type="Proteomes" id="UP000256328"/>
    </source>
</evidence>
<keyword evidence="3" id="KW-1185">Reference proteome</keyword>
<dbReference type="InterPro" id="IPR036047">
    <property type="entry name" value="F-box-like_dom_sf"/>
</dbReference>
<dbReference type="Proteomes" id="UP000256328">
    <property type="component" value="Unassembled WGS sequence"/>
</dbReference>
<accession>A0A3D8QEE0</accession>
<dbReference type="SUPFAM" id="SSF81383">
    <property type="entry name" value="F-box domain"/>
    <property type="match status" value="1"/>
</dbReference>
<dbReference type="OrthoDB" id="1259151at2759"/>
<protein>
    <recommendedName>
        <fullName evidence="4">F-box domain-containing protein</fullName>
    </recommendedName>
</protein>
<sequence length="657" mass="73621">MENIQEAKLSKLSPELLLQIVQHFETAKTLKRLGATCKELKTFVDKIAWREFCAGRFPDSMSLVFDKGISWGELAHYLTDRSTYLERKAIKAYRINLEAMLLDGDKAALKYGLGGILGSQTKNDQLRRRVLQRERENLNSRYTRTGPRSRPPFHNPNSLRQTVGTQTVLDCKAKYAGSVTCHEEILAIGAGADIHIRFKKTSRKVSQRKEIAGTFQGIDMPEQFRQGKDDITSIKITSWEGMGQNSSSPTCEVIVARTGTVSLAKLAIKLKDTISECHKVAEYVGPSCPDGGQPQVPFLCSDAHEGLLAACTERDVFIYDAQNGKGLVSPISHLRHAERVEVRSTRFLSAQRLVLGSRRTTTPWKVFDITETKLSEASSLSTRLRIRTSIHAIEPLGAVSTMGGSLPGNVFLSACHDGFCRLVDLRDTSGVVASYEDHISKDPYYSLALLGEGRFAAGSSREAQVTFYDMRMGDKAYHYTDALPCSSRPPFPNPPQAQAVKTNSQFRCCSDNTRCSFTRCHFHEQSRREIYDPNYRLYLGTKERWADSPIYSLCSPSVLSTHLYAGVYDNVIDVRINGGWLANNDPNGEKEATIGMVEVPQHASPQAYVPLQRTLSMSPIWLPNPRLVEGYSQDREDTHRLDVQWHLEKDHTLYKEG</sequence>
<name>A0A3D8QEE0_9HELO</name>